<dbReference type="KEGG" id="pacs:FAZ98_04650"/>
<protein>
    <recommendedName>
        <fullName evidence="5">Toprim domain-containing protein</fullName>
    </recommendedName>
</protein>
<evidence type="ECO:0000313" key="3">
    <source>
        <dbReference type="EMBL" id="QGZ61079.1"/>
    </source>
</evidence>
<evidence type="ECO:0000313" key="4">
    <source>
        <dbReference type="Proteomes" id="UP000433577"/>
    </source>
</evidence>
<evidence type="ECO:0000259" key="1">
    <source>
        <dbReference type="Pfam" id="PF13362"/>
    </source>
</evidence>
<dbReference type="CDD" id="cd01029">
    <property type="entry name" value="TOPRIM_primases"/>
    <property type="match status" value="1"/>
</dbReference>
<gene>
    <name evidence="3" type="ORF">FAZ98_04650</name>
</gene>
<keyword evidence="4" id="KW-1185">Reference proteome</keyword>
<feature type="domain" description="DUF7146" evidence="2">
    <location>
        <begin position="80"/>
        <end position="177"/>
    </location>
</feature>
<dbReference type="Gene3D" id="3.40.1360.10">
    <property type="match status" value="1"/>
</dbReference>
<organism evidence="3 4">
    <name type="scientific">Paraburkholderia acidisoli</name>
    <dbReference type="NCBI Taxonomy" id="2571748"/>
    <lineage>
        <taxon>Bacteria</taxon>
        <taxon>Pseudomonadati</taxon>
        <taxon>Pseudomonadota</taxon>
        <taxon>Betaproteobacteria</taxon>
        <taxon>Burkholderiales</taxon>
        <taxon>Burkholderiaceae</taxon>
        <taxon>Paraburkholderia</taxon>
    </lineage>
</organism>
<dbReference type="Pfam" id="PF23639">
    <property type="entry name" value="DUF7146"/>
    <property type="match status" value="1"/>
</dbReference>
<dbReference type="RefSeq" id="WP_158949225.1">
    <property type="nucleotide sequence ID" value="NZ_CP046913.1"/>
</dbReference>
<evidence type="ECO:0000259" key="2">
    <source>
        <dbReference type="Pfam" id="PF23639"/>
    </source>
</evidence>
<dbReference type="InterPro" id="IPR006171">
    <property type="entry name" value="TOPRIM_dom"/>
</dbReference>
<dbReference type="Pfam" id="PF13362">
    <property type="entry name" value="Toprim_3"/>
    <property type="match status" value="1"/>
</dbReference>
<dbReference type="EMBL" id="CP046913">
    <property type="protein sequence ID" value="QGZ61079.1"/>
    <property type="molecule type" value="Genomic_DNA"/>
</dbReference>
<dbReference type="InterPro" id="IPR034154">
    <property type="entry name" value="TOPRIM_DnaG/twinkle"/>
</dbReference>
<proteinExistence type="predicted"/>
<name>A0A7Z2GGL3_9BURK</name>
<dbReference type="Proteomes" id="UP000433577">
    <property type="component" value="Chromosome 1"/>
</dbReference>
<dbReference type="OrthoDB" id="8967890at2"/>
<accession>A0A7Z2GGL3</accession>
<reference evidence="3 4" key="1">
    <citation type="submission" date="2019-12" db="EMBL/GenBank/DDBJ databases">
        <title>Paraburkholderia acidiphila 7Q-K02 sp. nov and Paraburkholderia acidisoli DHF22 sp. nov., two strains isolated from forest soil.</title>
        <authorList>
            <person name="Gao Z."/>
            <person name="Qiu L."/>
        </authorList>
    </citation>
    <scope>NUCLEOTIDE SEQUENCE [LARGE SCALE GENOMIC DNA]</scope>
    <source>
        <strain evidence="3 4">DHF22</strain>
    </source>
</reference>
<evidence type="ECO:0008006" key="5">
    <source>
        <dbReference type="Google" id="ProtNLM"/>
    </source>
</evidence>
<feature type="domain" description="Toprim" evidence="1">
    <location>
        <begin position="189"/>
        <end position="273"/>
    </location>
</feature>
<dbReference type="AlphaFoldDB" id="A0A7Z2GGL3"/>
<dbReference type="InterPro" id="IPR055570">
    <property type="entry name" value="DUF7146"/>
</dbReference>
<sequence length="275" mass="29669">MIDWNQYAMGNHRIMCPACGRGDRDRNLGLTIEANGNGVCHCFRCAYTEHFHPGFGSRPMLNSQPRAKPNAPTKHEYLSEYGQALWAKCEPLSGEASAYLTARRCRIPPNDGDLRWHPSLKHPSGHIGPCMIALVTDALTGSALSLHRTWIQSNGHKAAIDAPRMLLGGHRKKGGVIRLWPDDAVTNGLGIAEGIETALSLAWAHSPVWACIDAGNLAALPPLFGLETLYVAVDNDAAGQNAALTCAQNFDEAGIGVFLTQQTANDLNDLLKEAA</sequence>